<feature type="compositionally biased region" description="Polar residues" evidence="1">
    <location>
        <begin position="46"/>
        <end position="55"/>
    </location>
</feature>
<gene>
    <name evidence="2" type="ORF">FJTKL_08907</name>
</gene>
<feature type="compositionally biased region" description="Basic residues" evidence="1">
    <location>
        <begin position="36"/>
        <end position="45"/>
    </location>
</feature>
<comment type="caution">
    <text evidence="2">The sequence shown here is derived from an EMBL/GenBank/DDBJ whole genome shotgun (WGS) entry which is preliminary data.</text>
</comment>
<proteinExistence type="predicted"/>
<reference evidence="2 3" key="1">
    <citation type="submission" date="2024-03" db="EMBL/GenBank/DDBJ databases">
        <title>A high-quality draft genome sequence of Diaporthe vaccinii, a causative agent of upright dieback and viscid rot disease in cranberry plants.</title>
        <authorList>
            <person name="Sarrasin M."/>
            <person name="Lang B.F."/>
            <person name="Burger G."/>
        </authorList>
    </citation>
    <scope>NUCLEOTIDE SEQUENCE [LARGE SCALE GENOMIC DNA]</scope>
    <source>
        <strain evidence="2 3">IS7</strain>
    </source>
</reference>
<keyword evidence="3" id="KW-1185">Reference proteome</keyword>
<organism evidence="2 3">
    <name type="scientific">Diaporthe vaccinii</name>
    <dbReference type="NCBI Taxonomy" id="105482"/>
    <lineage>
        <taxon>Eukaryota</taxon>
        <taxon>Fungi</taxon>
        <taxon>Dikarya</taxon>
        <taxon>Ascomycota</taxon>
        <taxon>Pezizomycotina</taxon>
        <taxon>Sordariomycetes</taxon>
        <taxon>Sordariomycetidae</taxon>
        <taxon>Diaporthales</taxon>
        <taxon>Diaporthaceae</taxon>
        <taxon>Diaporthe</taxon>
        <taxon>Diaporthe eres species complex</taxon>
    </lineage>
</organism>
<dbReference type="Proteomes" id="UP001600888">
    <property type="component" value="Unassembled WGS sequence"/>
</dbReference>
<feature type="region of interest" description="Disordered" evidence="1">
    <location>
        <begin position="26"/>
        <end position="81"/>
    </location>
</feature>
<dbReference type="EMBL" id="JBAWTH010000036">
    <property type="protein sequence ID" value="KAL2284536.1"/>
    <property type="molecule type" value="Genomic_DNA"/>
</dbReference>
<sequence>MLPFSKMKRSLLYVVSDLDIVSMSSELAGRDDSKSTRYRSARRNSKWSNKETMAPQSRVLFGRKAEGQPGGEGERGRTALSCDDEEGGVMFSWMVCGKDARGTGSVVLSLGLSWWAESRESRKRHRLASGPRG</sequence>
<protein>
    <submittedName>
        <fullName evidence="2">Uncharacterized protein</fullName>
    </submittedName>
</protein>
<name>A0ABR4EQ27_9PEZI</name>
<accession>A0ABR4EQ27</accession>
<evidence type="ECO:0000313" key="2">
    <source>
        <dbReference type="EMBL" id="KAL2284536.1"/>
    </source>
</evidence>
<evidence type="ECO:0000256" key="1">
    <source>
        <dbReference type="SAM" id="MobiDB-lite"/>
    </source>
</evidence>
<evidence type="ECO:0000313" key="3">
    <source>
        <dbReference type="Proteomes" id="UP001600888"/>
    </source>
</evidence>